<dbReference type="Gene3D" id="3.30.70.2130">
    <property type="entry name" value="Metalloenzyme domain"/>
    <property type="match status" value="1"/>
</dbReference>
<dbReference type="PANTHER" id="PTHR31209:SF0">
    <property type="entry name" value="METALLOENZYME DOMAIN-CONTAINING PROTEIN"/>
    <property type="match status" value="1"/>
</dbReference>
<feature type="domain" description="Metalloenzyme" evidence="8">
    <location>
        <begin position="4"/>
        <end position="401"/>
    </location>
</feature>
<comment type="catalytic activity">
    <reaction evidence="1 7">
        <text>(2R)-2-phosphoglycerate = (2R)-3-phosphoglycerate</text>
        <dbReference type="Rhea" id="RHEA:15901"/>
        <dbReference type="ChEBI" id="CHEBI:58272"/>
        <dbReference type="ChEBI" id="CHEBI:58289"/>
        <dbReference type="EC" id="5.4.2.12"/>
    </reaction>
</comment>
<evidence type="ECO:0000259" key="8">
    <source>
        <dbReference type="Pfam" id="PF01676"/>
    </source>
</evidence>
<dbReference type="InterPro" id="IPR004456">
    <property type="entry name" value="Pglycerate_mutase_ApgM"/>
</dbReference>
<evidence type="ECO:0000256" key="1">
    <source>
        <dbReference type="ARBA" id="ARBA00000370"/>
    </source>
</evidence>
<sequence>MSLKKILFIVIDGISDRLIDNKTPLDSARTPNLDYFAKIGINGIMDTIAPGVRPGSDTAHLALLGYNPHECYSGRGPIEAAGSGIELKEGDVAFRANFGTVEGEGSIFDKVVVDRRAGRIDETDELVKALNKIDLSEFGVKVMVRRGTGHRAAVVFRGEGLSDRVTDTDPKKIGSKVKMCKALDENAEKTARIINKFMEEAHRILENHPVNLEREKNGLLKGNAILLRGGGMVKKVESFEERFGLKLAFIAGTTLIKGIGKIIGADVLEVEGVTGNKHTNLKNKFNAALEALNTHDFVLVHIKATDELGHDGDFEGKKSFIEKIDQEIAVLRELDFTEICLVITADHSTPINVKDHTADPVPVIVVHEGVRTDEVDRFSELVAYRGGLCRIRGIDLFNIVLDLTNNTSKFGA</sequence>
<dbReference type="GO" id="GO:0006096">
    <property type="term" value="P:glycolytic process"/>
    <property type="evidence" value="ECO:0007669"/>
    <property type="project" value="UniProtKB-UniRule"/>
</dbReference>
<evidence type="ECO:0000313" key="9">
    <source>
        <dbReference type="EMBL" id="AGK60491.1"/>
    </source>
</evidence>
<keyword evidence="5 7" id="KW-0324">Glycolysis</keyword>
<dbReference type="PIRSF" id="PIRSF006392">
    <property type="entry name" value="IPGAM_arch"/>
    <property type="match status" value="1"/>
</dbReference>
<dbReference type="GO" id="GO:0046872">
    <property type="term" value="F:metal ion binding"/>
    <property type="evidence" value="ECO:0007669"/>
    <property type="project" value="InterPro"/>
</dbReference>
<evidence type="ECO:0000256" key="4">
    <source>
        <dbReference type="ARBA" id="ARBA00005524"/>
    </source>
</evidence>
<proteinExistence type="inferred from homology"/>
<evidence type="ECO:0000256" key="3">
    <source>
        <dbReference type="ARBA" id="ARBA00004798"/>
    </source>
</evidence>
<dbReference type="InterPro" id="IPR006124">
    <property type="entry name" value="Metalloenzyme"/>
</dbReference>
<dbReference type="Proteomes" id="UP000013307">
    <property type="component" value="Chromosome"/>
</dbReference>
<dbReference type="eggNOG" id="arCOG01696">
    <property type="taxonomic scope" value="Archaea"/>
</dbReference>
<dbReference type="EC" id="5.4.2.12" evidence="7"/>
<dbReference type="GO" id="GO:0004619">
    <property type="term" value="F:phosphoglycerate mutase activity"/>
    <property type="evidence" value="ECO:0007669"/>
    <property type="project" value="UniProtKB-UniRule"/>
</dbReference>
<comment type="similarity">
    <text evidence="4 7">Belongs to the BPG-independent phosphoglycerate mutase family. A-PGAM subfamily.</text>
</comment>
<dbReference type="AlphaFoldDB" id="N0BJ54"/>
<dbReference type="KEGG" id="ast:Asulf_00464"/>
<evidence type="ECO:0000313" key="10">
    <source>
        <dbReference type="Proteomes" id="UP000013307"/>
    </source>
</evidence>
<dbReference type="STRING" id="387631.Asulf_00464"/>
<evidence type="ECO:0000256" key="7">
    <source>
        <dbReference type="HAMAP-Rule" id="MF_01402"/>
    </source>
</evidence>
<dbReference type="NCBIfam" id="NF003104">
    <property type="entry name" value="PRK04024.1"/>
    <property type="match status" value="1"/>
</dbReference>
<keyword evidence="6 7" id="KW-0413">Isomerase</keyword>
<comment type="function">
    <text evidence="2 7">Catalyzes the interconversion of 2-phosphoglycerate and 3-phosphoglycerate.</text>
</comment>
<dbReference type="UniPathway" id="UPA00109">
    <property type="reaction ID" value="UER00186"/>
</dbReference>
<dbReference type="CDD" id="cd16011">
    <property type="entry name" value="iPGM_like"/>
    <property type="match status" value="1"/>
</dbReference>
<dbReference type="HOGENOM" id="CLU_034906_2_0_2"/>
<dbReference type="HAMAP" id="MF_01402_A">
    <property type="entry name" value="ApgM_A"/>
    <property type="match status" value="1"/>
</dbReference>
<organism evidence="9 10">
    <name type="scientific">Archaeoglobus sulfaticallidus PM70-1</name>
    <dbReference type="NCBI Taxonomy" id="387631"/>
    <lineage>
        <taxon>Archaea</taxon>
        <taxon>Methanobacteriati</taxon>
        <taxon>Methanobacteriota</taxon>
        <taxon>Archaeoglobi</taxon>
        <taxon>Archaeoglobales</taxon>
        <taxon>Archaeoglobaceae</taxon>
        <taxon>Archaeoglobus</taxon>
    </lineage>
</organism>
<dbReference type="RefSeq" id="WP_015590090.1">
    <property type="nucleotide sequence ID" value="NC_021169.1"/>
</dbReference>
<keyword evidence="10" id="KW-1185">Reference proteome</keyword>
<dbReference type="InterPro" id="IPR042253">
    <property type="entry name" value="Pglycerate_mutase_ApgM_sf"/>
</dbReference>
<dbReference type="OrthoDB" id="52918at2157"/>
<evidence type="ECO:0000256" key="5">
    <source>
        <dbReference type="ARBA" id="ARBA00023152"/>
    </source>
</evidence>
<dbReference type="GeneID" id="15392110"/>
<name>N0BJ54_9EURY</name>
<dbReference type="Pfam" id="PF01676">
    <property type="entry name" value="Metalloenzyme"/>
    <property type="match status" value="1"/>
</dbReference>
<dbReference type="Gene3D" id="3.40.720.10">
    <property type="entry name" value="Alkaline Phosphatase, subunit A"/>
    <property type="match status" value="2"/>
</dbReference>
<evidence type="ECO:0000256" key="6">
    <source>
        <dbReference type="ARBA" id="ARBA00023235"/>
    </source>
</evidence>
<dbReference type="SUPFAM" id="SSF53649">
    <property type="entry name" value="Alkaline phosphatase-like"/>
    <property type="match status" value="1"/>
</dbReference>
<dbReference type="Pfam" id="PF10143">
    <property type="entry name" value="PhosphMutase"/>
    <property type="match status" value="1"/>
</dbReference>
<dbReference type="NCBIfam" id="TIGR00306">
    <property type="entry name" value="apgM"/>
    <property type="match status" value="1"/>
</dbReference>
<reference evidence="9 10" key="1">
    <citation type="journal article" date="2013" name="Genome Announc.">
        <title>Complete Genome Sequence of the Thermophilic and Facultatively Chemolithoautotrophic Sulfate Reducer Archaeoglobus sulfaticallidus Strain PM70-1T.</title>
        <authorList>
            <person name="Stokke R."/>
            <person name="Hocking W.P."/>
            <person name="Steinsbu B.O."/>
            <person name="Steen I.H."/>
        </authorList>
    </citation>
    <scope>NUCLEOTIDE SEQUENCE [LARGE SCALE GENOMIC DNA]</scope>
    <source>
        <strain evidence="9">PM70-1</strain>
    </source>
</reference>
<protein>
    <recommendedName>
        <fullName evidence="7">2,3-bisphosphoglycerate-independent phosphoglycerate mutase</fullName>
        <shortName evidence="7">BPG-independent PGAM</shortName>
        <shortName evidence="7">Phosphoglyceromutase</shortName>
        <shortName evidence="7">aPGAM</shortName>
        <ecNumber evidence="7">5.4.2.12</ecNumber>
    </recommendedName>
</protein>
<dbReference type="InterPro" id="IPR023665">
    <property type="entry name" value="ApgAM_prokaryotes"/>
</dbReference>
<comment type="pathway">
    <text evidence="3 7">Carbohydrate degradation; glycolysis; pyruvate from D-glyceraldehyde 3-phosphate: step 3/5.</text>
</comment>
<accession>N0BJ54</accession>
<evidence type="ECO:0000256" key="2">
    <source>
        <dbReference type="ARBA" id="ARBA00002315"/>
    </source>
</evidence>
<dbReference type="PANTHER" id="PTHR31209">
    <property type="entry name" value="COFACTOR-INDEPENDENT PHOSPHOGLYCERATE MUTASE"/>
    <property type="match status" value="1"/>
</dbReference>
<dbReference type="InterPro" id="IPR017850">
    <property type="entry name" value="Alkaline_phosphatase_core_sf"/>
</dbReference>
<gene>
    <name evidence="7" type="primary">apgM</name>
    <name evidence="9" type="ORF">Asulf_00464</name>
</gene>
<dbReference type="EMBL" id="CP005290">
    <property type="protein sequence ID" value="AGK60491.1"/>
    <property type="molecule type" value="Genomic_DNA"/>
</dbReference>